<keyword evidence="3" id="KW-1185">Reference proteome</keyword>
<dbReference type="EMBL" id="JAZGQO010000004">
    <property type="protein sequence ID" value="KAK6187695.1"/>
    <property type="molecule type" value="Genomic_DNA"/>
</dbReference>
<dbReference type="AlphaFoldDB" id="A0AAN8QBY4"/>
<gene>
    <name evidence="2" type="ORF">SNE40_005663</name>
</gene>
<reference evidence="2 3" key="1">
    <citation type="submission" date="2024-01" db="EMBL/GenBank/DDBJ databases">
        <title>The genome of the rayed Mediterranean limpet Patella caerulea (Linnaeus, 1758).</title>
        <authorList>
            <person name="Anh-Thu Weber A."/>
            <person name="Halstead-Nussloch G."/>
        </authorList>
    </citation>
    <scope>NUCLEOTIDE SEQUENCE [LARGE SCALE GENOMIC DNA]</scope>
    <source>
        <strain evidence="2">AATW-2023a</strain>
        <tissue evidence="2">Whole specimen</tissue>
    </source>
</reference>
<feature type="chain" id="PRO_5042880687" evidence="1">
    <location>
        <begin position="25"/>
        <end position="261"/>
    </location>
</feature>
<feature type="signal peptide" evidence="1">
    <location>
        <begin position="1"/>
        <end position="24"/>
    </location>
</feature>
<keyword evidence="1" id="KW-0732">Signal</keyword>
<accession>A0AAN8QBY4</accession>
<evidence type="ECO:0000313" key="3">
    <source>
        <dbReference type="Proteomes" id="UP001347796"/>
    </source>
</evidence>
<sequence length="261" mass="28980">MPSAVILFGTTLCFIVLLNCGGHGQVIPPTIDADWEYYMITISYPVQGMPLYARPSYVAAAQLLYNYLPKVKPIHTFKVAGEPKVLAIVKVSFPGALCDIAMGVTNFGLEIETIPMYAFEAFATFVGVQRDLTFTPLRALPCSRVYLFETVVESPGELSAYTEVMRNYTTEVLRLRSAGIIMDAYKYLSVVPNRFAVFSCGTPSFFDQMMMSLNSLNADYGIYAVERAVSLVSWNPYKGKDALCHVSNFHEGVFGFGKKKK</sequence>
<protein>
    <submittedName>
        <fullName evidence="2">Uncharacterized protein</fullName>
    </submittedName>
</protein>
<evidence type="ECO:0000313" key="2">
    <source>
        <dbReference type="EMBL" id="KAK6187695.1"/>
    </source>
</evidence>
<proteinExistence type="predicted"/>
<name>A0AAN8QBY4_PATCE</name>
<evidence type="ECO:0000256" key="1">
    <source>
        <dbReference type="SAM" id="SignalP"/>
    </source>
</evidence>
<dbReference type="Proteomes" id="UP001347796">
    <property type="component" value="Unassembled WGS sequence"/>
</dbReference>
<organism evidence="2 3">
    <name type="scientific">Patella caerulea</name>
    <name type="common">Rayed Mediterranean limpet</name>
    <dbReference type="NCBI Taxonomy" id="87958"/>
    <lineage>
        <taxon>Eukaryota</taxon>
        <taxon>Metazoa</taxon>
        <taxon>Spiralia</taxon>
        <taxon>Lophotrochozoa</taxon>
        <taxon>Mollusca</taxon>
        <taxon>Gastropoda</taxon>
        <taxon>Patellogastropoda</taxon>
        <taxon>Patelloidea</taxon>
        <taxon>Patellidae</taxon>
        <taxon>Patella</taxon>
    </lineage>
</organism>
<comment type="caution">
    <text evidence="2">The sequence shown here is derived from an EMBL/GenBank/DDBJ whole genome shotgun (WGS) entry which is preliminary data.</text>
</comment>